<name>A0A5C2SVV2_9APHY</name>
<sequence length="233" mass="26835">MMPARLRSTLYRQLAQVSTRFGYQLSTDVFRSILGLHVPHLIDYVVASSGSYTLMSWIDGDCCNDIWGELTPMDKARLIAELRAQIHFLRKHTIGRSRTIRASSGAPVSDPRVPWIADDGPRIFSIPSDFFKQVWLGLDYPRQRDTIKPIIQPLVDREDVPIVFCYGDLLPKNIILPGGLARWRAGTTPLYPIDWEYSDEEQWYGMMREVFPDYSAELEADWLWWTKSGIPIV</sequence>
<accession>A0A5C2SVV2</accession>
<keyword evidence="2" id="KW-1185">Reference proteome</keyword>
<protein>
    <recommendedName>
        <fullName evidence="3">Aminoglycoside phosphotransferase domain-containing protein</fullName>
    </recommendedName>
</protein>
<dbReference type="InterPro" id="IPR011009">
    <property type="entry name" value="Kinase-like_dom_sf"/>
</dbReference>
<evidence type="ECO:0000313" key="2">
    <source>
        <dbReference type="Proteomes" id="UP000313359"/>
    </source>
</evidence>
<dbReference type="AlphaFoldDB" id="A0A5C2SVV2"/>
<proteinExistence type="predicted"/>
<dbReference type="SUPFAM" id="SSF56112">
    <property type="entry name" value="Protein kinase-like (PK-like)"/>
    <property type="match status" value="1"/>
</dbReference>
<dbReference type="EMBL" id="ML122250">
    <property type="protein sequence ID" value="RPD67381.1"/>
    <property type="molecule type" value="Genomic_DNA"/>
</dbReference>
<organism evidence="1 2">
    <name type="scientific">Lentinus tigrinus ALCF2SS1-6</name>
    <dbReference type="NCBI Taxonomy" id="1328759"/>
    <lineage>
        <taxon>Eukaryota</taxon>
        <taxon>Fungi</taxon>
        <taxon>Dikarya</taxon>
        <taxon>Basidiomycota</taxon>
        <taxon>Agaricomycotina</taxon>
        <taxon>Agaricomycetes</taxon>
        <taxon>Polyporales</taxon>
        <taxon>Polyporaceae</taxon>
        <taxon>Lentinus</taxon>
    </lineage>
</organism>
<reference evidence="1" key="1">
    <citation type="journal article" date="2018" name="Genome Biol. Evol.">
        <title>Genomics and development of Lentinus tigrinus, a white-rot wood-decaying mushroom with dimorphic fruiting bodies.</title>
        <authorList>
            <person name="Wu B."/>
            <person name="Xu Z."/>
            <person name="Knudson A."/>
            <person name="Carlson A."/>
            <person name="Chen N."/>
            <person name="Kovaka S."/>
            <person name="LaButti K."/>
            <person name="Lipzen A."/>
            <person name="Pennachio C."/>
            <person name="Riley R."/>
            <person name="Schakwitz W."/>
            <person name="Umezawa K."/>
            <person name="Ohm R.A."/>
            <person name="Grigoriev I.V."/>
            <person name="Nagy L.G."/>
            <person name="Gibbons J."/>
            <person name="Hibbett D."/>
        </authorList>
    </citation>
    <scope>NUCLEOTIDE SEQUENCE [LARGE SCALE GENOMIC DNA]</scope>
    <source>
        <strain evidence="1">ALCF2SS1-6</strain>
    </source>
</reference>
<dbReference type="Proteomes" id="UP000313359">
    <property type="component" value="Unassembled WGS sequence"/>
</dbReference>
<gene>
    <name evidence="1" type="ORF">L227DRAFT_582674</name>
</gene>
<evidence type="ECO:0008006" key="3">
    <source>
        <dbReference type="Google" id="ProtNLM"/>
    </source>
</evidence>
<dbReference type="Gene3D" id="3.90.1200.10">
    <property type="match status" value="1"/>
</dbReference>
<dbReference type="OrthoDB" id="5404599at2759"/>
<evidence type="ECO:0000313" key="1">
    <source>
        <dbReference type="EMBL" id="RPD67381.1"/>
    </source>
</evidence>